<dbReference type="InterPro" id="IPR016181">
    <property type="entry name" value="Acyl_CoA_acyltransferase"/>
</dbReference>
<dbReference type="EMBL" id="JACDUR010000008">
    <property type="protein sequence ID" value="MBA2896284.1"/>
    <property type="molecule type" value="Genomic_DNA"/>
</dbReference>
<dbReference type="RefSeq" id="WP_181614984.1">
    <property type="nucleotide sequence ID" value="NZ_BAABAM010000007.1"/>
</dbReference>
<keyword evidence="2" id="KW-0808">Transferase</keyword>
<dbReference type="PROSITE" id="PS51186">
    <property type="entry name" value="GNAT"/>
    <property type="match status" value="1"/>
</dbReference>
<dbReference type="SUPFAM" id="SSF55729">
    <property type="entry name" value="Acyl-CoA N-acyltransferases (Nat)"/>
    <property type="match status" value="1"/>
</dbReference>
<organism evidence="2 3">
    <name type="scientific">Nonomuraea soli</name>
    <dbReference type="NCBI Taxonomy" id="1032476"/>
    <lineage>
        <taxon>Bacteria</taxon>
        <taxon>Bacillati</taxon>
        <taxon>Actinomycetota</taxon>
        <taxon>Actinomycetes</taxon>
        <taxon>Streptosporangiales</taxon>
        <taxon>Streptosporangiaceae</taxon>
        <taxon>Nonomuraea</taxon>
    </lineage>
</organism>
<dbReference type="PANTHER" id="PTHR41700">
    <property type="entry name" value="GCN5-RELATED N-ACETYLTRANSFERASE"/>
    <property type="match status" value="1"/>
</dbReference>
<dbReference type="GO" id="GO:0016747">
    <property type="term" value="F:acyltransferase activity, transferring groups other than amino-acyl groups"/>
    <property type="evidence" value="ECO:0007669"/>
    <property type="project" value="InterPro"/>
</dbReference>
<keyword evidence="3" id="KW-1185">Reference proteome</keyword>
<protein>
    <submittedName>
        <fullName evidence="2">Putative GNAT superfamily acetyltransferase</fullName>
    </submittedName>
</protein>
<comment type="caution">
    <text evidence="2">The sequence shown here is derived from an EMBL/GenBank/DDBJ whole genome shotgun (WGS) entry which is preliminary data.</text>
</comment>
<proteinExistence type="predicted"/>
<reference evidence="2 3" key="1">
    <citation type="submission" date="2020-07" db="EMBL/GenBank/DDBJ databases">
        <title>Genomic Encyclopedia of Type Strains, Phase IV (KMG-IV): sequencing the most valuable type-strain genomes for metagenomic binning, comparative biology and taxonomic classification.</title>
        <authorList>
            <person name="Goeker M."/>
        </authorList>
    </citation>
    <scope>NUCLEOTIDE SEQUENCE [LARGE SCALE GENOMIC DNA]</scope>
    <source>
        <strain evidence="2 3">DSM 45533</strain>
    </source>
</reference>
<evidence type="ECO:0000259" key="1">
    <source>
        <dbReference type="PROSITE" id="PS51186"/>
    </source>
</evidence>
<dbReference type="Proteomes" id="UP000530928">
    <property type="component" value="Unassembled WGS sequence"/>
</dbReference>
<dbReference type="InterPro" id="IPR000182">
    <property type="entry name" value="GNAT_dom"/>
</dbReference>
<dbReference type="PANTHER" id="PTHR41700:SF1">
    <property type="entry name" value="N-ACETYLTRANSFERASE DOMAIN-CONTAINING PROTEIN"/>
    <property type="match status" value="1"/>
</dbReference>
<dbReference type="InterPro" id="IPR038764">
    <property type="entry name" value="GNAT_N_AcTrfase_prd"/>
</dbReference>
<dbReference type="Gene3D" id="3.40.630.30">
    <property type="match status" value="1"/>
</dbReference>
<dbReference type="AlphaFoldDB" id="A0A7W0CS28"/>
<feature type="domain" description="N-acetyltransferase" evidence="1">
    <location>
        <begin position="7"/>
        <end position="146"/>
    </location>
</feature>
<name>A0A7W0CS28_9ACTN</name>
<evidence type="ECO:0000313" key="3">
    <source>
        <dbReference type="Proteomes" id="UP000530928"/>
    </source>
</evidence>
<evidence type="ECO:0000313" key="2">
    <source>
        <dbReference type="EMBL" id="MBA2896284.1"/>
    </source>
</evidence>
<gene>
    <name evidence="2" type="ORF">HNR30_007675</name>
</gene>
<sequence>MNETAELTIGELTEVADHHRAAELITRIWGSMLLEPGLIRTISHVGGYVAGAHAQGELVGIAVGFLAGDGHLHSHITGVLPGARGGTGYALKQHQRSWCRERGVPYISWTFDPLVSRNAYLNVHRLGARIAAYLPDFYGTMRDSINAGDASDRLYVVWEVERPRDPSGVADAAVLLGRDGLDPVRLAVQPGEHERLAVAMPKDVESLRLRAPDSARRWRAAVREALMTAADAGHEIVDVTRDGWYVLNREQQRE</sequence>
<accession>A0A7W0CS28</accession>